<dbReference type="Proteomes" id="UP000187417">
    <property type="component" value="Unassembled WGS sequence"/>
</dbReference>
<evidence type="ECO:0000313" key="1">
    <source>
        <dbReference type="EMBL" id="OKY96728.1"/>
    </source>
</evidence>
<gene>
    <name evidence="1" type="ORF">BHV66_01295</name>
</gene>
<dbReference type="RefSeq" id="WP_004327502.1">
    <property type="nucleotide sequence ID" value="NZ_BAAFKT010000020.1"/>
</dbReference>
<dbReference type="AlphaFoldDB" id="A0A1Q6FCZ6"/>
<comment type="caution">
    <text evidence="1">The sequence shown here is derived from an EMBL/GenBank/DDBJ whole genome shotgun (WGS) entry which is preliminary data.</text>
</comment>
<protein>
    <recommendedName>
        <fullName evidence="3">Phosphoglycerate mutase family protein</fullName>
    </recommendedName>
</protein>
<dbReference type="GeneID" id="73802135"/>
<organism evidence="1 2">
    <name type="scientific">Alistipes putredinis</name>
    <dbReference type="NCBI Taxonomy" id="28117"/>
    <lineage>
        <taxon>Bacteria</taxon>
        <taxon>Pseudomonadati</taxon>
        <taxon>Bacteroidota</taxon>
        <taxon>Bacteroidia</taxon>
        <taxon>Bacteroidales</taxon>
        <taxon>Rikenellaceae</taxon>
        <taxon>Alistipes</taxon>
    </lineage>
</organism>
<reference evidence="1 2" key="1">
    <citation type="journal article" date="2016" name="Nat. Biotechnol.">
        <title>Measurement of bacterial replication rates in microbial communities.</title>
        <authorList>
            <person name="Brown C.T."/>
            <person name="Olm M.R."/>
            <person name="Thomas B.C."/>
            <person name="Banfield J.F."/>
        </authorList>
    </citation>
    <scope>NUCLEOTIDE SEQUENCE [LARGE SCALE GENOMIC DNA]</scope>
    <source>
        <strain evidence="1">CAG:67_53_122</strain>
    </source>
</reference>
<proteinExistence type="predicted"/>
<evidence type="ECO:0000313" key="2">
    <source>
        <dbReference type="Proteomes" id="UP000187417"/>
    </source>
</evidence>
<evidence type="ECO:0008006" key="3">
    <source>
        <dbReference type="Google" id="ProtNLM"/>
    </source>
</evidence>
<dbReference type="EMBL" id="MNQH01000001">
    <property type="protein sequence ID" value="OKY96728.1"/>
    <property type="molecule type" value="Genomic_DNA"/>
</dbReference>
<name>A0A1Q6FCZ6_9BACT</name>
<sequence length="197" mass="22732">MTSQQIAAIAARNTEKARRIIRDTGIIDIWESAGAEINLVGSLSTGLFMKHRDIDFHIYSAVLRPEDDFTALAKLAANPAVKRIEYGNLLATEERCLEWHAWYEDQEGELWQLDMIHIEKGSRYDGYFEEVARRISAALTDETREAILRLKWETPDTEKIAGIEYYMAVLRDGIRSYPDFVRWREAHPLTGVAEWMP</sequence>
<dbReference type="STRING" id="28117.BHV66_01295"/>
<accession>A0A1Q6FCZ6</accession>